<organism evidence="1 2">
    <name type="scientific">Echinococcus multilocularis</name>
    <name type="common">Fox tapeworm</name>
    <dbReference type="NCBI Taxonomy" id="6211"/>
    <lineage>
        <taxon>Eukaryota</taxon>
        <taxon>Metazoa</taxon>
        <taxon>Spiralia</taxon>
        <taxon>Lophotrochozoa</taxon>
        <taxon>Platyhelminthes</taxon>
        <taxon>Cestoda</taxon>
        <taxon>Eucestoda</taxon>
        <taxon>Cyclophyllidea</taxon>
        <taxon>Taeniidae</taxon>
        <taxon>Echinococcus</taxon>
    </lineage>
</organism>
<name>A0A068Y6M2_ECHMU</name>
<dbReference type="OMA" id="KDAYYRY"/>
<gene>
    <name evidence="1" type="ORF">EmuJ_000519300</name>
</gene>
<dbReference type="EMBL" id="LN902847">
    <property type="protein sequence ID" value="CDS37902.1"/>
    <property type="molecule type" value="Genomic_DNA"/>
</dbReference>
<dbReference type="AlphaFoldDB" id="A0A068Y6M2"/>
<sequence>MGPARRGLSFPASCSSRKKTVAALTARQYRETKKLELERLKLQLETFKDAYYRYKKLYEKSQIDLKKLSERCFMLEQRQSYISAPTSPDPALDCNPTCVSPFVSSDFNFALGFDLTSENWEDPVLASLH</sequence>
<reference evidence="1" key="1">
    <citation type="journal article" date="2013" name="Nature">
        <title>The genomes of four tapeworm species reveal adaptations to parasitism.</title>
        <authorList>
            <person name="Tsai I.J."/>
            <person name="Zarowiecki M."/>
            <person name="Holroyd N."/>
            <person name="Garciarrubio A."/>
            <person name="Sanchez-Flores A."/>
            <person name="Brooks K.L."/>
            <person name="Tracey A."/>
            <person name="Bobes R.J."/>
            <person name="Fragoso G."/>
            <person name="Sciutto E."/>
            <person name="Aslett M."/>
            <person name="Beasley H."/>
            <person name="Bennett H.M."/>
            <person name="Cai J."/>
            <person name="Camicia F."/>
            <person name="Clark R."/>
            <person name="Cucher M."/>
            <person name="De Silva N."/>
            <person name="Day T.A."/>
            <person name="Deplazes P."/>
            <person name="Estrada K."/>
            <person name="Fernandez C."/>
            <person name="Holland P.W."/>
            <person name="Hou J."/>
            <person name="Hu S."/>
            <person name="Huckvale T."/>
            <person name="Hung S.S."/>
            <person name="Kamenetzky L."/>
            <person name="Keane J.A."/>
            <person name="Kiss F."/>
            <person name="Koziol U."/>
            <person name="Lambert O."/>
            <person name="Liu K."/>
            <person name="Luo X."/>
            <person name="Luo Y."/>
            <person name="Macchiaroli N."/>
            <person name="Nichol S."/>
            <person name="Paps J."/>
            <person name="Parkinson J."/>
            <person name="Pouchkina-Stantcheva N."/>
            <person name="Riddiford N."/>
            <person name="Rosenzvit M."/>
            <person name="Salinas G."/>
            <person name="Wasmuth J.D."/>
            <person name="Zamanian M."/>
            <person name="Zheng Y."/>
            <person name="Cai X."/>
            <person name="Soberon X."/>
            <person name="Olson P.D."/>
            <person name="Laclette J.P."/>
            <person name="Brehm K."/>
            <person name="Berriman M."/>
            <person name="Garciarrubio A."/>
            <person name="Bobes R.J."/>
            <person name="Fragoso G."/>
            <person name="Sanchez-Flores A."/>
            <person name="Estrada K."/>
            <person name="Cevallos M.A."/>
            <person name="Morett E."/>
            <person name="Gonzalez V."/>
            <person name="Portillo T."/>
            <person name="Ochoa-Leyva A."/>
            <person name="Jose M.V."/>
            <person name="Sciutto E."/>
            <person name="Landa A."/>
            <person name="Jimenez L."/>
            <person name="Valdes V."/>
            <person name="Carrero J.C."/>
            <person name="Larralde C."/>
            <person name="Morales-Montor J."/>
            <person name="Limon-Lason J."/>
            <person name="Soberon X."/>
            <person name="Laclette J.P."/>
        </authorList>
    </citation>
    <scope>NUCLEOTIDE SEQUENCE [LARGE SCALE GENOMIC DNA]</scope>
</reference>
<evidence type="ECO:0000313" key="1">
    <source>
        <dbReference type="EMBL" id="CDS37902.1"/>
    </source>
</evidence>
<protein>
    <submittedName>
        <fullName evidence="1">Expressed protein</fullName>
    </submittedName>
</protein>
<dbReference type="OrthoDB" id="6272888at2759"/>
<accession>A0A068Y6M2</accession>
<keyword evidence="2" id="KW-1185">Reference proteome</keyword>
<evidence type="ECO:0000313" key="2">
    <source>
        <dbReference type="Proteomes" id="UP000017246"/>
    </source>
</evidence>
<proteinExistence type="predicted"/>
<reference evidence="1" key="2">
    <citation type="submission" date="2015-11" db="EMBL/GenBank/DDBJ databases">
        <authorList>
            <person name="Zhang Y."/>
            <person name="Guo Z."/>
        </authorList>
    </citation>
    <scope>NUCLEOTIDE SEQUENCE</scope>
</reference>
<dbReference type="Proteomes" id="UP000017246">
    <property type="component" value="Unassembled WGS sequence"/>
</dbReference>